<dbReference type="GO" id="GO:0008168">
    <property type="term" value="F:methyltransferase activity"/>
    <property type="evidence" value="ECO:0007669"/>
    <property type="project" value="UniProtKB-KW"/>
</dbReference>
<dbReference type="Pfam" id="PF00588">
    <property type="entry name" value="SpoU_methylase"/>
    <property type="match status" value="1"/>
</dbReference>
<dbReference type="InterPro" id="IPR029064">
    <property type="entry name" value="Ribosomal_eL30-like_sf"/>
</dbReference>
<dbReference type="Proteomes" id="UP000273001">
    <property type="component" value="Chromosome"/>
</dbReference>
<comment type="similarity">
    <text evidence="1">Belongs to the class IV-like SAM-binding methyltransferase superfamily. RNA methyltransferase TrmH family.</text>
</comment>
<gene>
    <name evidence="6" type="ORF">D5R93_05305</name>
</gene>
<dbReference type="InterPro" id="IPR013123">
    <property type="entry name" value="SpoU_subst-bd"/>
</dbReference>
<keyword evidence="7" id="KW-1185">Reference proteome</keyword>
<evidence type="ECO:0000256" key="1">
    <source>
        <dbReference type="ARBA" id="ARBA00007228"/>
    </source>
</evidence>
<dbReference type="PANTHER" id="PTHR43191:SF2">
    <property type="entry name" value="RRNA METHYLTRANSFERASE 3, MITOCHONDRIAL"/>
    <property type="match status" value="1"/>
</dbReference>
<sequence>MSPRSTSADLDDLLLGDDDAPGGAGGPQDLPVRGPRRRTMTEGVAAGHEVLVNPGSTRVARVAGLVRRTARARHHRFLVEGPQGVREAVAYAPDRVLDLYMTERALERHPEIWVAAEEAGLYRHLTSERVMEAMSPDAQGVLAVAAMEEATGSEALASAVKDARLVAVLVEIQDPGNAGTMIRVADAAGADAVVLVRGCVEATSPKVVRSTAGSLFHLPVVTGVALDDTVSALRGAGLAVLAADRGGELDLFDATDLLSAPAAWVLGNEAQGLGPQVLEQADASVSVPVYGRAESLNVAAAAAVCLYASAQALRS</sequence>
<dbReference type="InterPro" id="IPR001537">
    <property type="entry name" value="SpoU_MeTrfase"/>
</dbReference>
<dbReference type="InterPro" id="IPR029028">
    <property type="entry name" value="Alpha/beta_knot_MTases"/>
</dbReference>
<feature type="region of interest" description="Disordered" evidence="4">
    <location>
        <begin position="1"/>
        <end position="36"/>
    </location>
</feature>
<name>A0ABN5PRE0_9ACTO</name>
<reference evidence="6 7" key="1">
    <citation type="submission" date="2018-09" db="EMBL/GenBank/DDBJ databases">
        <authorList>
            <person name="Li J."/>
        </authorList>
    </citation>
    <scope>NUCLEOTIDE SEQUENCE [LARGE SCALE GENOMIC DNA]</scope>
    <source>
        <strain evidence="6 7">2129</strain>
    </source>
</reference>
<dbReference type="InterPro" id="IPR029026">
    <property type="entry name" value="tRNA_m1G_MTases_N"/>
</dbReference>
<dbReference type="PANTHER" id="PTHR43191">
    <property type="entry name" value="RRNA METHYLTRANSFERASE 3"/>
    <property type="match status" value="1"/>
</dbReference>
<organism evidence="6 7">
    <name type="scientific">Actinomyces lilanjuaniae</name>
    <dbReference type="NCBI Taxonomy" id="2321394"/>
    <lineage>
        <taxon>Bacteria</taxon>
        <taxon>Bacillati</taxon>
        <taxon>Actinomycetota</taxon>
        <taxon>Actinomycetes</taxon>
        <taxon>Actinomycetales</taxon>
        <taxon>Actinomycetaceae</taxon>
        <taxon>Actinomyces</taxon>
    </lineage>
</organism>
<evidence type="ECO:0000313" key="7">
    <source>
        <dbReference type="Proteomes" id="UP000273001"/>
    </source>
</evidence>
<evidence type="ECO:0000259" key="5">
    <source>
        <dbReference type="SMART" id="SM00967"/>
    </source>
</evidence>
<dbReference type="EMBL" id="CP032514">
    <property type="protein sequence ID" value="AYD89614.1"/>
    <property type="molecule type" value="Genomic_DNA"/>
</dbReference>
<dbReference type="GO" id="GO:0032259">
    <property type="term" value="P:methylation"/>
    <property type="evidence" value="ECO:0007669"/>
    <property type="project" value="UniProtKB-KW"/>
</dbReference>
<evidence type="ECO:0000256" key="4">
    <source>
        <dbReference type="SAM" id="MobiDB-lite"/>
    </source>
</evidence>
<dbReference type="Gene3D" id="3.40.1280.10">
    <property type="match status" value="1"/>
</dbReference>
<feature type="domain" description="RNA 2-O ribose methyltransferase substrate binding" evidence="5">
    <location>
        <begin position="78"/>
        <end position="151"/>
    </location>
</feature>
<evidence type="ECO:0000256" key="3">
    <source>
        <dbReference type="ARBA" id="ARBA00022679"/>
    </source>
</evidence>
<evidence type="ECO:0000256" key="2">
    <source>
        <dbReference type="ARBA" id="ARBA00022603"/>
    </source>
</evidence>
<evidence type="ECO:0000313" key="6">
    <source>
        <dbReference type="EMBL" id="AYD89614.1"/>
    </source>
</evidence>
<keyword evidence="3" id="KW-0808">Transferase</keyword>
<dbReference type="CDD" id="cd18095">
    <property type="entry name" value="SpoU-like_rRNA-MTase"/>
    <property type="match status" value="1"/>
</dbReference>
<dbReference type="SUPFAM" id="SSF55315">
    <property type="entry name" value="L30e-like"/>
    <property type="match status" value="1"/>
</dbReference>
<accession>A0ABN5PRE0</accession>
<feature type="compositionally biased region" description="Acidic residues" evidence="4">
    <location>
        <begin position="9"/>
        <end position="20"/>
    </location>
</feature>
<dbReference type="InterPro" id="IPR051259">
    <property type="entry name" value="rRNA_Methyltransferase"/>
</dbReference>
<protein>
    <submittedName>
        <fullName evidence="6">RNA methyltransferase</fullName>
    </submittedName>
</protein>
<proteinExistence type="inferred from homology"/>
<dbReference type="Gene3D" id="3.30.1330.30">
    <property type="match status" value="1"/>
</dbReference>
<keyword evidence="2 6" id="KW-0489">Methyltransferase</keyword>
<dbReference type="SUPFAM" id="SSF75217">
    <property type="entry name" value="alpha/beta knot"/>
    <property type="match status" value="1"/>
</dbReference>
<dbReference type="SMART" id="SM00967">
    <property type="entry name" value="SpoU_sub_bind"/>
    <property type="match status" value="1"/>
</dbReference>